<gene>
    <name evidence="3" type="ORF">MELIAE_LOCUS3779</name>
</gene>
<protein>
    <recommendedName>
        <fullName evidence="2">FP protein C-terminal domain-containing protein</fullName>
    </recommendedName>
</protein>
<feature type="region of interest" description="Disordered" evidence="1">
    <location>
        <begin position="89"/>
        <end position="108"/>
    </location>
</feature>
<dbReference type="Pfam" id="PF25298">
    <property type="entry name" value="Baculo_FP_2nd"/>
    <property type="match status" value="1"/>
</dbReference>
<proteinExistence type="predicted"/>
<name>A0A9P0AY63_BRAAE</name>
<sequence>MTDIKLGVRNEIQADNKMKYNIVKQGLKYESDNKSRSQIKDIFLKIKMDISENQYTCKLLPSKNPRKPVLVTLQTEDIKNEVLDKKKEYGKLETHDNETEGEKTNIYPNEDLPHDIRYLLKNAKSLREKKNYKHVWIKNGLVLERRIHSNKNQEH</sequence>
<dbReference type="Proteomes" id="UP001154078">
    <property type="component" value="Chromosome 2"/>
</dbReference>
<dbReference type="EMBL" id="OV121133">
    <property type="protein sequence ID" value="CAH0551098.1"/>
    <property type="molecule type" value="Genomic_DNA"/>
</dbReference>
<feature type="compositionally biased region" description="Basic and acidic residues" evidence="1">
    <location>
        <begin position="89"/>
        <end position="103"/>
    </location>
</feature>
<reference evidence="3" key="1">
    <citation type="submission" date="2021-12" db="EMBL/GenBank/DDBJ databases">
        <authorList>
            <person name="King R."/>
        </authorList>
    </citation>
    <scope>NUCLEOTIDE SEQUENCE</scope>
</reference>
<evidence type="ECO:0000313" key="3">
    <source>
        <dbReference type="EMBL" id="CAH0551098.1"/>
    </source>
</evidence>
<keyword evidence="4" id="KW-1185">Reference proteome</keyword>
<dbReference type="AlphaFoldDB" id="A0A9P0AY63"/>
<accession>A0A9P0AY63</accession>
<dbReference type="InterPro" id="IPR057251">
    <property type="entry name" value="FP_C"/>
</dbReference>
<evidence type="ECO:0000256" key="1">
    <source>
        <dbReference type="SAM" id="MobiDB-lite"/>
    </source>
</evidence>
<evidence type="ECO:0000259" key="2">
    <source>
        <dbReference type="Pfam" id="PF25298"/>
    </source>
</evidence>
<organism evidence="3 4">
    <name type="scientific">Brassicogethes aeneus</name>
    <name type="common">Rape pollen beetle</name>
    <name type="synonym">Meligethes aeneus</name>
    <dbReference type="NCBI Taxonomy" id="1431903"/>
    <lineage>
        <taxon>Eukaryota</taxon>
        <taxon>Metazoa</taxon>
        <taxon>Ecdysozoa</taxon>
        <taxon>Arthropoda</taxon>
        <taxon>Hexapoda</taxon>
        <taxon>Insecta</taxon>
        <taxon>Pterygota</taxon>
        <taxon>Neoptera</taxon>
        <taxon>Endopterygota</taxon>
        <taxon>Coleoptera</taxon>
        <taxon>Polyphaga</taxon>
        <taxon>Cucujiformia</taxon>
        <taxon>Nitidulidae</taxon>
        <taxon>Meligethinae</taxon>
        <taxon>Brassicogethes</taxon>
    </lineage>
</organism>
<dbReference type="OrthoDB" id="6715063at2759"/>
<feature type="domain" description="FP protein C-terminal" evidence="2">
    <location>
        <begin position="115"/>
        <end position="146"/>
    </location>
</feature>
<evidence type="ECO:0000313" key="4">
    <source>
        <dbReference type="Proteomes" id="UP001154078"/>
    </source>
</evidence>